<proteinExistence type="predicted"/>
<accession>A0A934I8N4</accession>
<feature type="transmembrane region" description="Helical" evidence="1">
    <location>
        <begin position="82"/>
        <end position="103"/>
    </location>
</feature>
<organism evidence="2 3">
    <name type="scientific">Sanguibacter suaedae</name>
    <dbReference type="NCBI Taxonomy" id="2795737"/>
    <lineage>
        <taxon>Bacteria</taxon>
        <taxon>Bacillati</taxon>
        <taxon>Actinomycetota</taxon>
        <taxon>Actinomycetes</taxon>
        <taxon>Micrococcales</taxon>
        <taxon>Sanguibacteraceae</taxon>
        <taxon>Sanguibacter</taxon>
    </lineage>
</organism>
<sequence>MPVIVPDGAQPERTALAWQRTLLGVVLGALLLAMTAARAGVPAATVGAAALGVYVTVRMVLRSPAATLRRGTVGSPWPVLRRVVGVVVALGVLGAATAVVGAVRALSSTPGALTGVG</sequence>
<comment type="caution">
    <text evidence="2">The sequence shown here is derived from an EMBL/GenBank/DDBJ whole genome shotgun (WGS) entry which is preliminary data.</text>
</comment>
<name>A0A934I8N4_9MICO</name>
<dbReference type="AlphaFoldDB" id="A0A934I8N4"/>
<keyword evidence="3" id="KW-1185">Reference proteome</keyword>
<keyword evidence="1" id="KW-0472">Membrane</keyword>
<evidence type="ECO:0000313" key="3">
    <source>
        <dbReference type="Proteomes" id="UP000602087"/>
    </source>
</evidence>
<protein>
    <submittedName>
        <fullName evidence="2">DUF202 domain-containing protein</fullName>
    </submittedName>
</protein>
<feature type="transmembrane region" description="Helical" evidence="1">
    <location>
        <begin position="43"/>
        <end position="61"/>
    </location>
</feature>
<keyword evidence="1" id="KW-0812">Transmembrane</keyword>
<evidence type="ECO:0000256" key="1">
    <source>
        <dbReference type="SAM" id="Phobius"/>
    </source>
</evidence>
<evidence type="ECO:0000313" key="2">
    <source>
        <dbReference type="EMBL" id="MBI9115157.1"/>
    </source>
</evidence>
<keyword evidence="1" id="KW-1133">Transmembrane helix</keyword>
<feature type="transmembrane region" description="Helical" evidence="1">
    <location>
        <begin position="21"/>
        <end position="37"/>
    </location>
</feature>
<dbReference type="EMBL" id="JAEINH010000006">
    <property type="protein sequence ID" value="MBI9115157.1"/>
    <property type="molecule type" value="Genomic_DNA"/>
</dbReference>
<reference evidence="2" key="1">
    <citation type="submission" date="2020-12" db="EMBL/GenBank/DDBJ databases">
        <title>Sanguibacter suaedae sp. nov., isolated from Suaeda aralocaspica.</title>
        <authorList>
            <person name="Ma Q."/>
        </authorList>
    </citation>
    <scope>NUCLEOTIDE SEQUENCE</scope>
    <source>
        <strain evidence="2">YZGR15</strain>
    </source>
</reference>
<dbReference type="RefSeq" id="WP_198733714.1">
    <property type="nucleotide sequence ID" value="NZ_JAEINH010000006.1"/>
</dbReference>
<gene>
    <name evidence="2" type="ORF">JAV76_09070</name>
</gene>
<dbReference type="Proteomes" id="UP000602087">
    <property type="component" value="Unassembled WGS sequence"/>
</dbReference>